<protein>
    <recommendedName>
        <fullName evidence="4">BZIP domain-containing protein</fullName>
    </recommendedName>
</protein>
<feature type="compositionally biased region" description="Basic and acidic residues" evidence="1">
    <location>
        <begin position="1"/>
        <end position="10"/>
    </location>
</feature>
<evidence type="ECO:0000313" key="3">
    <source>
        <dbReference type="Proteomes" id="UP001182556"/>
    </source>
</evidence>
<dbReference type="EMBL" id="JAODAN010000002">
    <property type="protein sequence ID" value="KAK1926016.1"/>
    <property type="molecule type" value="Genomic_DNA"/>
</dbReference>
<feature type="region of interest" description="Disordered" evidence="1">
    <location>
        <begin position="358"/>
        <end position="380"/>
    </location>
</feature>
<feature type="compositionally biased region" description="Basic and acidic residues" evidence="1">
    <location>
        <begin position="289"/>
        <end position="299"/>
    </location>
</feature>
<feature type="region of interest" description="Disordered" evidence="1">
    <location>
        <begin position="234"/>
        <end position="321"/>
    </location>
</feature>
<feature type="compositionally biased region" description="Acidic residues" evidence="1">
    <location>
        <begin position="197"/>
        <end position="206"/>
    </location>
</feature>
<dbReference type="Proteomes" id="UP001182556">
    <property type="component" value="Unassembled WGS sequence"/>
</dbReference>
<name>A0AAD9L7A4_PAPLA</name>
<comment type="caution">
    <text evidence="2">The sequence shown here is derived from an EMBL/GenBank/DDBJ whole genome shotgun (WGS) entry which is preliminary data.</text>
</comment>
<proteinExistence type="predicted"/>
<feature type="compositionally biased region" description="Basic residues" evidence="1">
    <location>
        <begin position="300"/>
        <end position="318"/>
    </location>
</feature>
<accession>A0AAD9L7A4</accession>
<evidence type="ECO:0000313" key="2">
    <source>
        <dbReference type="EMBL" id="KAK1926016.1"/>
    </source>
</evidence>
<keyword evidence="3" id="KW-1185">Reference proteome</keyword>
<feature type="compositionally biased region" description="Gly residues" evidence="1">
    <location>
        <begin position="77"/>
        <end position="90"/>
    </location>
</feature>
<feature type="region of interest" description="Disordered" evidence="1">
    <location>
        <begin position="51"/>
        <end position="91"/>
    </location>
</feature>
<feature type="compositionally biased region" description="Basic and acidic residues" evidence="1">
    <location>
        <begin position="54"/>
        <end position="66"/>
    </location>
</feature>
<evidence type="ECO:0008006" key="4">
    <source>
        <dbReference type="Google" id="ProtNLM"/>
    </source>
</evidence>
<sequence>MRNERAHTRELGTGFNSSGATIVPERESDIRSTSLNNPISSLSAARVLMPQDTLGRELDEALRGQDDSQPATTDVGVGRGAGGGGGGGGFDVASAIRDYHQLPPERQSQTDLGAFLSQSNPDFAALLTNPSTSATDVLAQLQIDHPHAFETRSNSATAAARPVDPYRPGSAHSAHSYTHSHRGSMSGSEYSYATTEMDTDEADGLELDVPNGPPPAAVDTAVLRDTGLSWGIGEMEVDEPGARGVPRQNGTDLRGIDNSGSGKVRYPTPGTSVGDPSPPVVLTGTIRGPSHDGEDARQRRLEHRRQINRKSAQKHRLRRREELETLTRAMVEKDAKTAQLEKDLAVEKSRTAQLQEFIDLHVGRERPANGEEGRRSTRRS</sequence>
<organism evidence="2 3">
    <name type="scientific">Papiliotrema laurentii</name>
    <name type="common">Cryptococcus laurentii</name>
    <dbReference type="NCBI Taxonomy" id="5418"/>
    <lineage>
        <taxon>Eukaryota</taxon>
        <taxon>Fungi</taxon>
        <taxon>Dikarya</taxon>
        <taxon>Basidiomycota</taxon>
        <taxon>Agaricomycotina</taxon>
        <taxon>Tremellomycetes</taxon>
        <taxon>Tremellales</taxon>
        <taxon>Rhynchogastremaceae</taxon>
        <taxon>Papiliotrema</taxon>
    </lineage>
</organism>
<evidence type="ECO:0000256" key="1">
    <source>
        <dbReference type="SAM" id="MobiDB-lite"/>
    </source>
</evidence>
<reference evidence="2" key="1">
    <citation type="submission" date="2023-02" db="EMBL/GenBank/DDBJ databases">
        <title>Identification and recombinant expression of a fungal hydrolase from Papiliotrema laurentii that hydrolyzes apple cutin and clears colloidal polyester polyurethane.</title>
        <authorList>
            <consortium name="DOE Joint Genome Institute"/>
            <person name="Roman V.A."/>
            <person name="Bojanowski C."/>
            <person name="Crable B.R."/>
            <person name="Wagner D.N."/>
            <person name="Hung C.S."/>
            <person name="Nadeau L.J."/>
            <person name="Schratz L."/>
            <person name="Haridas S."/>
            <person name="Pangilinan J."/>
            <person name="Lipzen A."/>
            <person name="Na H."/>
            <person name="Yan M."/>
            <person name="Ng V."/>
            <person name="Grigoriev I.V."/>
            <person name="Spatafora J.W."/>
            <person name="Barlow D."/>
            <person name="Biffinger J."/>
            <person name="Kelley-Loughnane N."/>
            <person name="Varaljay V.A."/>
            <person name="Crookes-Goodson W.J."/>
        </authorList>
    </citation>
    <scope>NUCLEOTIDE SEQUENCE</scope>
    <source>
        <strain evidence="2">5307AH</strain>
    </source>
</reference>
<feature type="region of interest" description="Disordered" evidence="1">
    <location>
        <begin position="1"/>
        <end position="36"/>
    </location>
</feature>
<dbReference type="AlphaFoldDB" id="A0AAD9L7A4"/>
<dbReference type="CDD" id="cd14686">
    <property type="entry name" value="bZIP"/>
    <property type="match status" value="1"/>
</dbReference>
<feature type="region of interest" description="Disordered" evidence="1">
    <location>
        <begin position="152"/>
        <end position="219"/>
    </location>
</feature>
<gene>
    <name evidence="2" type="ORF">DB88DRAFT_508141</name>
</gene>
<feature type="compositionally biased region" description="Polar residues" evidence="1">
    <location>
        <begin position="183"/>
        <end position="196"/>
    </location>
</feature>